<dbReference type="Pfam" id="PF07728">
    <property type="entry name" value="AAA_5"/>
    <property type="match status" value="1"/>
</dbReference>
<dbReference type="SMART" id="SM00382">
    <property type="entry name" value="AAA"/>
    <property type="match status" value="1"/>
</dbReference>
<keyword evidence="4" id="KW-1185">Reference proteome</keyword>
<dbReference type="GO" id="GO:0005524">
    <property type="term" value="F:ATP binding"/>
    <property type="evidence" value="ECO:0007669"/>
    <property type="project" value="InterPro"/>
</dbReference>
<dbReference type="PANTHER" id="PTHR37291">
    <property type="entry name" value="5-METHYLCYTOSINE-SPECIFIC RESTRICTION ENZYME B"/>
    <property type="match status" value="1"/>
</dbReference>
<organism evidence="3 4">
    <name type="scientific">Cellulomonas bogoriensis 69B4 = DSM 16987</name>
    <dbReference type="NCBI Taxonomy" id="1386082"/>
    <lineage>
        <taxon>Bacteria</taxon>
        <taxon>Bacillati</taxon>
        <taxon>Actinomycetota</taxon>
        <taxon>Actinomycetes</taxon>
        <taxon>Micrococcales</taxon>
        <taxon>Cellulomonadaceae</taxon>
        <taxon>Cellulomonas</taxon>
    </lineage>
</organism>
<dbReference type="Gene3D" id="3.40.50.300">
    <property type="entry name" value="P-loop containing nucleotide triphosphate hydrolases"/>
    <property type="match status" value="1"/>
</dbReference>
<dbReference type="OrthoDB" id="9781481at2"/>
<dbReference type="CDD" id="cd00009">
    <property type="entry name" value="AAA"/>
    <property type="match status" value="1"/>
</dbReference>
<evidence type="ECO:0000256" key="1">
    <source>
        <dbReference type="SAM" id="MobiDB-lite"/>
    </source>
</evidence>
<dbReference type="InterPro" id="IPR052934">
    <property type="entry name" value="Methyl-DNA_Rec/Restrict_Enz"/>
</dbReference>
<protein>
    <submittedName>
        <fullName evidence="3">ATPase AAA</fullName>
    </submittedName>
</protein>
<dbReference type="Proteomes" id="UP000054314">
    <property type="component" value="Unassembled WGS sequence"/>
</dbReference>
<feature type="region of interest" description="Disordered" evidence="1">
    <location>
        <begin position="486"/>
        <end position="514"/>
    </location>
</feature>
<reference evidence="3 4" key="1">
    <citation type="submission" date="2013-08" db="EMBL/GenBank/DDBJ databases">
        <title>Genome sequencing of Cellulomonas bogoriensis 69B4.</title>
        <authorList>
            <person name="Chen F."/>
            <person name="Li Y."/>
            <person name="Wang G."/>
        </authorList>
    </citation>
    <scope>NUCLEOTIDE SEQUENCE [LARGE SCALE GENOMIC DNA]</scope>
    <source>
        <strain evidence="3 4">69B4</strain>
    </source>
</reference>
<evidence type="ECO:0000259" key="2">
    <source>
        <dbReference type="SMART" id="SM00382"/>
    </source>
</evidence>
<dbReference type="GO" id="GO:0016887">
    <property type="term" value="F:ATP hydrolysis activity"/>
    <property type="evidence" value="ECO:0007669"/>
    <property type="project" value="InterPro"/>
</dbReference>
<dbReference type="InterPro" id="IPR027417">
    <property type="entry name" value="P-loop_NTPase"/>
</dbReference>
<gene>
    <name evidence="3" type="ORF">N869_11060</name>
</gene>
<evidence type="ECO:0000313" key="3">
    <source>
        <dbReference type="EMBL" id="KGM14428.1"/>
    </source>
</evidence>
<dbReference type="InterPro" id="IPR003593">
    <property type="entry name" value="AAA+_ATPase"/>
</dbReference>
<feature type="domain" description="AAA+ ATPase" evidence="2">
    <location>
        <begin position="542"/>
        <end position="701"/>
    </location>
</feature>
<evidence type="ECO:0000313" key="4">
    <source>
        <dbReference type="Proteomes" id="UP000054314"/>
    </source>
</evidence>
<accession>A0A0A0C1A7</accession>
<name>A0A0A0C1A7_9CELL</name>
<dbReference type="InterPro" id="IPR011704">
    <property type="entry name" value="ATPase_dyneun-rel_AAA"/>
</dbReference>
<sequence length="802" mass="88022">MSATRMPYPSAQPAYAAAALWRDRCLRDDLSLFSEERGSTLEQAQELVRDFVDQPDVGSGTFHGKLAVQLANSSPGAVQLAAELLYVHLLIARSDAVGGSAKRKIVTQVLDMAPGTTPVPDDLARALDGGLVRPGTAFGTYRWKLFAFLIEVVVAVKSLPATERAAVLDDAEAFSALLGTLDLSSGAATQRNALEHLLFPDVFCPVTSTDGRADVLQTWGHLAGPEGLPESVRLGNVYRSLARESGEPDTFVNLRRAPYLWQWSAMTRAWKTTDAWLWWFAERVDLDAVERSYKVETATRLNEVQRLASQEDPEWFTELKRTVRATNLVDYRAYGHLFQWVESDPAAARSALLELWRDPSLTALDRFREALPEGVLQEEGARLSVSSFLHMAHDIAALPPWRATYVEKFTKLVGSRRPQTNAPDSEIYDDFLSLLDLVLDLARRHGATLRDRLDAQGLVWTVMSQDPAALSPDVARALTEWRATGATLPPGDGAAAVEESQPDEASTGTPTALENDRSLSDLADQLHLDTGFLEVVVDLLTDRKQVIFTGTPGTGKTFVAQAVATFLAGSADRVRLVQFHPSYGYEDFVEGFRPVAEGGFVLREGPLRQLADRAAADPGHTYVLVIDELNRANVARVFGELYFLLEYRGAAVDLMYSDEPFRLPANVHIIGTMNSADRSIALLDSALRRRFSFVEFDATQLPVSGVLPSYLDRSVPHMRWVADVVAAANTIVDDPLAAIGPSHFLRADLNEAMVARIWRHDVLPTLQEHLPARADVLDQLDLATLRTATGAGVDGDGDDSAE</sequence>
<comment type="caution">
    <text evidence="3">The sequence shown here is derived from an EMBL/GenBank/DDBJ whole genome shotgun (WGS) entry which is preliminary data.</text>
</comment>
<dbReference type="EMBL" id="AXCZ01000003">
    <property type="protein sequence ID" value="KGM14428.1"/>
    <property type="molecule type" value="Genomic_DNA"/>
</dbReference>
<dbReference type="SUPFAM" id="SSF52540">
    <property type="entry name" value="P-loop containing nucleoside triphosphate hydrolases"/>
    <property type="match status" value="1"/>
</dbReference>
<dbReference type="PANTHER" id="PTHR37291:SF1">
    <property type="entry name" value="TYPE IV METHYL-DIRECTED RESTRICTION ENZYME ECOKMCRB SUBUNIT"/>
    <property type="match status" value="1"/>
</dbReference>
<feature type="compositionally biased region" description="Polar residues" evidence="1">
    <location>
        <begin position="503"/>
        <end position="512"/>
    </location>
</feature>
<dbReference type="RefSeq" id="WP_052104806.1">
    <property type="nucleotide sequence ID" value="NZ_AXCZ01000003.1"/>
</dbReference>
<proteinExistence type="predicted"/>
<dbReference type="AlphaFoldDB" id="A0A0A0C1A7"/>